<dbReference type="PANTHER" id="PTHR21180:SF32">
    <property type="entry name" value="ENDONUCLEASE_EXONUCLEASE_PHOSPHATASE FAMILY DOMAIN-CONTAINING PROTEIN 1"/>
    <property type="match status" value="1"/>
</dbReference>
<dbReference type="InterPro" id="IPR051675">
    <property type="entry name" value="Endo/Exo/Phosphatase_dom_1"/>
</dbReference>
<dbReference type="EMBL" id="SGJB01000001">
    <property type="protein sequence ID" value="TQQ85871.1"/>
    <property type="molecule type" value="Genomic_DNA"/>
</dbReference>
<evidence type="ECO:0000313" key="3">
    <source>
        <dbReference type="EMBL" id="TQQ85871.1"/>
    </source>
</evidence>
<sequence length="198" mass="21430">MNKKKKTLIFTVIIAVITIMAVYRNYFSEEKYSIDESTQIIEETQETDKVSDINEVVVYISGAVKNPGVLTMTSEDRLADAIEMVGGTVDGADMNAVNLAEKLADGKHYIIPKIGENVAPSGNNQVSASNSKGSDGKININTATAEELDKLPGVGESTAQKIISYREESGGFKSVEELKNVNGIGDKKFEDMKDSVTI</sequence>
<dbReference type="GO" id="GO:0006281">
    <property type="term" value="P:DNA repair"/>
    <property type="evidence" value="ECO:0007669"/>
    <property type="project" value="InterPro"/>
</dbReference>
<dbReference type="Gene3D" id="3.10.560.10">
    <property type="entry name" value="Outer membrane lipoprotein wza domain like"/>
    <property type="match status" value="1"/>
</dbReference>
<evidence type="ECO:0000313" key="4">
    <source>
        <dbReference type="Proteomes" id="UP000317863"/>
    </source>
</evidence>
<keyword evidence="1" id="KW-0472">Membrane</keyword>
<protein>
    <submittedName>
        <fullName evidence="3">Competence protein ComE</fullName>
    </submittedName>
</protein>
<dbReference type="SUPFAM" id="SSF47781">
    <property type="entry name" value="RuvA domain 2-like"/>
    <property type="match status" value="1"/>
</dbReference>
<name>A0A544QYU9_9FIRM</name>
<feature type="domain" description="Helix-hairpin-helix DNA-binding motif class 1" evidence="2">
    <location>
        <begin position="176"/>
        <end position="195"/>
    </location>
</feature>
<gene>
    <name evidence="3" type="ORF">EXD82_00290</name>
</gene>
<keyword evidence="1" id="KW-1133">Transmembrane helix</keyword>
<dbReference type="InterPro" id="IPR019554">
    <property type="entry name" value="Soluble_ligand-bd"/>
</dbReference>
<organism evidence="3 4">
    <name type="scientific">Peptacetobacter hominis</name>
    <dbReference type="NCBI Taxonomy" id="2743610"/>
    <lineage>
        <taxon>Bacteria</taxon>
        <taxon>Bacillati</taxon>
        <taxon>Bacillota</taxon>
        <taxon>Clostridia</taxon>
        <taxon>Peptostreptococcales</taxon>
        <taxon>Peptostreptococcaceae</taxon>
        <taxon>Peptacetobacter</taxon>
    </lineage>
</organism>
<dbReference type="InterPro" id="IPR003583">
    <property type="entry name" value="Hlx-hairpin-Hlx_DNA-bd_motif"/>
</dbReference>
<evidence type="ECO:0000256" key="1">
    <source>
        <dbReference type="SAM" id="Phobius"/>
    </source>
</evidence>
<dbReference type="OrthoDB" id="9790239at2"/>
<comment type="caution">
    <text evidence="3">The sequence shown here is derived from an EMBL/GenBank/DDBJ whole genome shotgun (WGS) entry which is preliminary data.</text>
</comment>
<dbReference type="AlphaFoldDB" id="A0A544QYU9"/>
<dbReference type="GO" id="GO:0015628">
    <property type="term" value="P:protein secretion by the type II secretion system"/>
    <property type="evidence" value="ECO:0007669"/>
    <property type="project" value="TreeGrafter"/>
</dbReference>
<dbReference type="GO" id="GO:0015627">
    <property type="term" value="C:type II protein secretion system complex"/>
    <property type="evidence" value="ECO:0007669"/>
    <property type="project" value="TreeGrafter"/>
</dbReference>
<dbReference type="GO" id="GO:0003677">
    <property type="term" value="F:DNA binding"/>
    <property type="evidence" value="ECO:0007669"/>
    <property type="project" value="InterPro"/>
</dbReference>
<dbReference type="Pfam" id="PF10531">
    <property type="entry name" value="SLBB"/>
    <property type="match status" value="1"/>
</dbReference>
<feature type="transmembrane region" description="Helical" evidence="1">
    <location>
        <begin position="7"/>
        <end position="27"/>
    </location>
</feature>
<dbReference type="Pfam" id="PF12836">
    <property type="entry name" value="HHH_3"/>
    <property type="match status" value="1"/>
</dbReference>
<feature type="domain" description="Helix-hairpin-helix DNA-binding motif class 1" evidence="2">
    <location>
        <begin position="146"/>
        <end position="165"/>
    </location>
</feature>
<dbReference type="SMART" id="SM00278">
    <property type="entry name" value="HhH1"/>
    <property type="match status" value="2"/>
</dbReference>
<evidence type="ECO:0000259" key="2">
    <source>
        <dbReference type="SMART" id="SM00278"/>
    </source>
</evidence>
<reference evidence="3 4" key="1">
    <citation type="submission" date="2019-02" db="EMBL/GenBank/DDBJ databases">
        <title>Peptostreptococcaceae bacterium ZHW00191 nov., a new bacterium isolated from the human gut.</title>
        <authorList>
            <person name="Zhou H.-W."/>
            <person name="Chen X.-J."/>
        </authorList>
    </citation>
    <scope>NUCLEOTIDE SEQUENCE [LARGE SCALE GENOMIC DNA]</scope>
    <source>
        <strain evidence="3 4">ZHW00191</strain>
    </source>
</reference>
<accession>A0A544QYU9</accession>
<keyword evidence="4" id="KW-1185">Reference proteome</keyword>
<keyword evidence="1" id="KW-0812">Transmembrane</keyword>
<dbReference type="Gene3D" id="1.10.150.280">
    <property type="entry name" value="AF1531-like domain"/>
    <property type="match status" value="1"/>
</dbReference>
<dbReference type="InterPro" id="IPR004509">
    <property type="entry name" value="Competence_ComEA_HhH"/>
</dbReference>
<dbReference type="InterPro" id="IPR010994">
    <property type="entry name" value="RuvA_2-like"/>
</dbReference>
<dbReference type="PANTHER" id="PTHR21180">
    <property type="entry name" value="ENDONUCLEASE/EXONUCLEASE/PHOSPHATASE FAMILY DOMAIN-CONTAINING PROTEIN 1"/>
    <property type="match status" value="1"/>
</dbReference>
<proteinExistence type="predicted"/>
<dbReference type="NCBIfam" id="TIGR00426">
    <property type="entry name" value="competence protein ComEA helix-hairpin-helix repeat region"/>
    <property type="match status" value="1"/>
</dbReference>
<dbReference type="Proteomes" id="UP000317863">
    <property type="component" value="Unassembled WGS sequence"/>
</dbReference>